<organism evidence="1">
    <name type="scientific">Strongyloides ratti</name>
    <name type="common">Parasitic roundworm</name>
    <dbReference type="NCBI Taxonomy" id="34506"/>
    <lineage>
        <taxon>Eukaryota</taxon>
        <taxon>Metazoa</taxon>
        <taxon>Ecdysozoa</taxon>
        <taxon>Nematoda</taxon>
        <taxon>Chromadorea</taxon>
        <taxon>Rhabditida</taxon>
        <taxon>Tylenchina</taxon>
        <taxon>Panagrolaimomorpha</taxon>
        <taxon>Strongyloidoidea</taxon>
        <taxon>Strongyloididae</taxon>
        <taxon>Strongyloides</taxon>
    </lineage>
</organism>
<evidence type="ECO:0000313" key="3">
    <source>
        <dbReference type="WBParaSite" id="SRAE_X000234600.1"/>
    </source>
</evidence>
<gene>
    <name evidence="1 3 4" type="ORF">SRAE_X000234600</name>
</gene>
<keyword evidence="2" id="KW-1185">Reference proteome</keyword>
<accession>A0A090KT71</accession>
<reference evidence="2" key="2">
    <citation type="submission" date="2014-09" db="EMBL/GenBank/DDBJ databases">
        <authorList>
            <person name="Martin A.A."/>
        </authorList>
    </citation>
    <scope>NUCLEOTIDE SEQUENCE</scope>
    <source>
        <strain evidence="2">ED321</strain>
    </source>
</reference>
<dbReference type="Proteomes" id="UP000035682">
    <property type="component" value="Unplaced"/>
</dbReference>
<dbReference type="WormBase" id="SRAE_X000234600">
    <property type="protein sequence ID" value="SRP01710"/>
    <property type="gene ID" value="WBGene00267930"/>
</dbReference>
<sequence length="449" mass="52828">MVDSKMKETLTCPITSCLNFGKVMNIKTLFNHFNTCHAKQIKNKICTCVTDISISNTNENTSTIFNTYSSTAQNDYEKKIKNNSNDIDSILLNFVDENHSTDKLYIDVFDMICKIAEITQSEDLSSALKLSSFKRTIRNKNEYIDYDIRNYITVYYRLFKHLFDNNLTKKNDSIEIKVILYFDDISTNNICGPYTNNANFCHTVYKLLSINDAKYSDKEGSKLVHYRTFGLCLAKETKKGNYESFVQFCVEKFNNRVVSINEEIKIKLKIWCIVGDHPLLQNIFKKLLNFRSIGTKVRNHLKNHNISNISLKNNFFSDPFHDLYEDYYRKKINKKTKFLLNGEQIYLLFQVFHRYMKEIGVFENAAIKNSIIQAMFGLVNSLLNICYLLEDIKKTSCDIAMYIDYSINDFIKFLNIVFPNYVLSYKYHMLMHYKDWIQHFGHLMHFSTM</sequence>
<evidence type="ECO:0000313" key="4">
    <source>
        <dbReference type="WormBase" id="SRAE_X000234600"/>
    </source>
</evidence>
<name>A0A090KT71_STRRB</name>
<dbReference type="WBParaSite" id="SRAE_X000234600.1">
    <property type="protein sequence ID" value="SRAE_X000234600.1"/>
    <property type="gene ID" value="WBGene00267930"/>
</dbReference>
<dbReference type="RefSeq" id="XP_024499820.1">
    <property type="nucleotide sequence ID" value="XM_024645548.1"/>
</dbReference>
<dbReference type="CTD" id="36385424"/>
<dbReference type="GeneID" id="36385424"/>
<dbReference type="AlphaFoldDB" id="A0A090KT71"/>
<evidence type="ECO:0000313" key="2">
    <source>
        <dbReference type="Proteomes" id="UP000035682"/>
    </source>
</evidence>
<protein>
    <submittedName>
        <fullName evidence="1 3">Uncharacterized protein</fullName>
    </submittedName>
</protein>
<dbReference type="EMBL" id="LN609400">
    <property type="protein sequence ID" value="CEF60611.1"/>
    <property type="molecule type" value="Genomic_DNA"/>
</dbReference>
<reference evidence="1" key="1">
    <citation type="submission" date="2014-09" db="EMBL/GenBank/DDBJ databases">
        <authorList>
            <person name="Aslett A.Martin."/>
        </authorList>
    </citation>
    <scope>NUCLEOTIDE SEQUENCE</scope>
    <source>
        <strain evidence="1">ED321 Heterogonic</strain>
    </source>
</reference>
<proteinExistence type="predicted"/>
<evidence type="ECO:0000313" key="1">
    <source>
        <dbReference type="EMBL" id="CEF60611.1"/>
    </source>
</evidence>
<dbReference type="OrthoDB" id="6779523at2759"/>
<reference evidence="3" key="3">
    <citation type="submission" date="2020-12" db="UniProtKB">
        <authorList>
            <consortium name="WormBaseParasite"/>
        </authorList>
    </citation>
    <scope>IDENTIFICATION</scope>
</reference>